<organism evidence="1 2">
    <name type="scientific">Nepenthes gracilis</name>
    <name type="common">Slender pitcher plant</name>
    <dbReference type="NCBI Taxonomy" id="150966"/>
    <lineage>
        <taxon>Eukaryota</taxon>
        <taxon>Viridiplantae</taxon>
        <taxon>Streptophyta</taxon>
        <taxon>Embryophyta</taxon>
        <taxon>Tracheophyta</taxon>
        <taxon>Spermatophyta</taxon>
        <taxon>Magnoliopsida</taxon>
        <taxon>eudicotyledons</taxon>
        <taxon>Gunneridae</taxon>
        <taxon>Pentapetalae</taxon>
        <taxon>Caryophyllales</taxon>
        <taxon>Nepenthaceae</taxon>
        <taxon>Nepenthes</taxon>
    </lineage>
</organism>
<evidence type="ECO:0000313" key="2">
    <source>
        <dbReference type="Proteomes" id="UP001279734"/>
    </source>
</evidence>
<reference evidence="1" key="1">
    <citation type="submission" date="2023-05" db="EMBL/GenBank/DDBJ databases">
        <title>Nepenthes gracilis genome sequencing.</title>
        <authorList>
            <person name="Fukushima K."/>
        </authorList>
    </citation>
    <scope>NUCLEOTIDE SEQUENCE</scope>
    <source>
        <strain evidence="1">SING2019-196</strain>
    </source>
</reference>
<dbReference type="Proteomes" id="UP001279734">
    <property type="component" value="Unassembled WGS sequence"/>
</dbReference>
<keyword evidence="2" id="KW-1185">Reference proteome</keyword>
<proteinExistence type="predicted"/>
<name>A0AAD3XH89_NEPGR</name>
<comment type="caution">
    <text evidence="1">The sequence shown here is derived from an EMBL/GenBank/DDBJ whole genome shotgun (WGS) entry which is preliminary data.</text>
</comment>
<evidence type="ECO:0000313" key="1">
    <source>
        <dbReference type="EMBL" id="GMH04453.1"/>
    </source>
</evidence>
<sequence>MVKLHKPSSLTEAFELARLHVQHLESMNKKVKAPYGSQVNSSSERIDQGSKTFNSPVAFGELPVLDAITGVTADLRRAHAIALWTSGYGLLE</sequence>
<gene>
    <name evidence="1" type="ORF">Nepgr_006292</name>
</gene>
<dbReference type="EMBL" id="BSYO01000005">
    <property type="protein sequence ID" value="GMH04453.1"/>
    <property type="molecule type" value="Genomic_DNA"/>
</dbReference>
<protein>
    <submittedName>
        <fullName evidence="1">Uncharacterized protein</fullName>
    </submittedName>
</protein>
<dbReference type="AlphaFoldDB" id="A0AAD3XH89"/>
<accession>A0AAD3XH89</accession>